<feature type="non-terminal residue" evidence="1">
    <location>
        <position position="45"/>
    </location>
</feature>
<organism evidence="1">
    <name type="scientific">marine metagenome</name>
    <dbReference type="NCBI Taxonomy" id="408172"/>
    <lineage>
        <taxon>unclassified sequences</taxon>
        <taxon>metagenomes</taxon>
        <taxon>ecological metagenomes</taxon>
    </lineage>
</organism>
<gene>
    <name evidence="1" type="ORF">METZ01_LOCUS162385</name>
</gene>
<evidence type="ECO:0000313" key="1">
    <source>
        <dbReference type="EMBL" id="SVB09531.1"/>
    </source>
</evidence>
<reference evidence="1" key="1">
    <citation type="submission" date="2018-05" db="EMBL/GenBank/DDBJ databases">
        <authorList>
            <person name="Lanie J.A."/>
            <person name="Ng W.-L."/>
            <person name="Kazmierczak K.M."/>
            <person name="Andrzejewski T.M."/>
            <person name="Davidsen T.M."/>
            <person name="Wayne K.J."/>
            <person name="Tettelin H."/>
            <person name="Glass J.I."/>
            <person name="Rusch D."/>
            <person name="Podicherti R."/>
            <person name="Tsui H.-C.T."/>
            <person name="Winkler M.E."/>
        </authorList>
    </citation>
    <scope>NUCLEOTIDE SEQUENCE</scope>
</reference>
<proteinExistence type="predicted"/>
<protein>
    <submittedName>
        <fullName evidence="1">Uncharacterized protein</fullName>
    </submittedName>
</protein>
<sequence length="45" mass="5028">MAVLPLRSRLDYTLAAYSFAYENIQTCGYDKGNTAKNSKGWQIAP</sequence>
<dbReference type="AlphaFoldDB" id="A0A382B7P1"/>
<dbReference type="EMBL" id="UINC01028480">
    <property type="protein sequence ID" value="SVB09531.1"/>
    <property type="molecule type" value="Genomic_DNA"/>
</dbReference>
<accession>A0A382B7P1</accession>
<name>A0A382B7P1_9ZZZZ</name>